<proteinExistence type="predicted"/>
<reference evidence="2" key="1">
    <citation type="submission" date="2020-10" db="EMBL/GenBank/DDBJ databases">
        <authorList>
            <person name="Gilroy R."/>
        </authorList>
    </citation>
    <scope>NUCLEOTIDE SEQUENCE</scope>
    <source>
        <strain evidence="2">4920</strain>
    </source>
</reference>
<accession>A0A9D1NFZ1</accession>
<sequence length="168" mass="17584">MILLAAACTAPFTATAAAIPPASRFTVQPAPYTGEVYDAAALSDGLFMVCGDGHMCGYLDQDGNTAIGFSFSYAGSFVDGLAPVSVPYGKIGYIDKSGTFAIEPGFDMAEEFSCGLALVTKGDKTGFIDKTGKFVDIIKNPSYTPVSSFHGGVCWVENESGRRAVMDT</sequence>
<dbReference type="EMBL" id="DVOF01000034">
    <property type="protein sequence ID" value="HIV02165.1"/>
    <property type="molecule type" value="Genomic_DNA"/>
</dbReference>
<comment type="caution">
    <text evidence="2">The sequence shown here is derived from an EMBL/GenBank/DDBJ whole genome shotgun (WGS) entry which is preliminary data.</text>
</comment>
<evidence type="ECO:0000313" key="3">
    <source>
        <dbReference type="Proteomes" id="UP000886743"/>
    </source>
</evidence>
<name>A0A9D1NFZ1_9FIRM</name>
<feature type="chain" id="PRO_5039198656" evidence="1">
    <location>
        <begin position="17"/>
        <end position="168"/>
    </location>
</feature>
<evidence type="ECO:0000256" key="1">
    <source>
        <dbReference type="SAM" id="SignalP"/>
    </source>
</evidence>
<keyword evidence="1" id="KW-0732">Signal</keyword>
<reference evidence="2" key="2">
    <citation type="journal article" date="2021" name="PeerJ">
        <title>Extensive microbial diversity within the chicken gut microbiome revealed by metagenomics and culture.</title>
        <authorList>
            <person name="Gilroy R."/>
            <person name="Ravi A."/>
            <person name="Getino M."/>
            <person name="Pursley I."/>
            <person name="Horton D.L."/>
            <person name="Alikhan N.F."/>
            <person name="Baker D."/>
            <person name="Gharbi K."/>
            <person name="Hall N."/>
            <person name="Watson M."/>
            <person name="Adriaenssens E.M."/>
            <person name="Foster-Nyarko E."/>
            <person name="Jarju S."/>
            <person name="Secka A."/>
            <person name="Antonio M."/>
            <person name="Oren A."/>
            <person name="Chaudhuri R.R."/>
            <person name="La Ragione R."/>
            <person name="Hildebrand F."/>
            <person name="Pallen M.J."/>
        </authorList>
    </citation>
    <scope>NUCLEOTIDE SEQUENCE</scope>
    <source>
        <strain evidence="2">4920</strain>
    </source>
</reference>
<dbReference type="Pfam" id="PF14903">
    <property type="entry name" value="WG_beta_rep"/>
    <property type="match status" value="2"/>
</dbReference>
<dbReference type="InterPro" id="IPR032774">
    <property type="entry name" value="WG_beta_rep"/>
</dbReference>
<protein>
    <submittedName>
        <fullName evidence="2">WG repeat-containing protein</fullName>
    </submittedName>
</protein>
<gene>
    <name evidence="2" type="ORF">IAC74_01220</name>
</gene>
<organism evidence="2 3">
    <name type="scientific">Candidatus Aphodoplasma excrementigallinarum</name>
    <dbReference type="NCBI Taxonomy" id="2840673"/>
    <lineage>
        <taxon>Bacteria</taxon>
        <taxon>Bacillati</taxon>
        <taxon>Bacillota</taxon>
        <taxon>Clostridia</taxon>
        <taxon>Eubacteriales</taxon>
        <taxon>Candidatus Aphodoplasma</taxon>
    </lineage>
</organism>
<feature type="non-terminal residue" evidence="2">
    <location>
        <position position="168"/>
    </location>
</feature>
<dbReference type="PANTHER" id="PTHR37841">
    <property type="entry name" value="GLR2918 PROTEIN"/>
    <property type="match status" value="1"/>
</dbReference>
<dbReference type="PANTHER" id="PTHR37841:SF1">
    <property type="entry name" value="DUF3298 DOMAIN-CONTAINING PROTEIN"/>
    <property type="match status" value="1"/>
</dbReference>
<dbReference type="AlphaFoldDB" id="A0A9D1NFZ1"/>
<dbReference type="SUPFAM" id="SSF69360">
    <property type="entry name" value="Cell wall binding repeat"/>
    <property type="match status" value="1"/>
</dbReference>
<dbReference type="Proteomes" id="UP000886743">
    <property type="component" value="Unassembled WGS sequence"/>
</dbReference>
<evidence type="ECO:0000313" key="2">
    <source>
        <dbReference type="EMBL" id="HIV02165.1"/>
    </source>
</evidence>
<feature type="signal peptide" evidence="1">
    <location>
        <begin position="1"/>
        <end position="16"/>
    </location>
</feature>